<name>X1VWD5_9ZZZZ</name>
<dbReference type="AlphaFoldDB" id="X1VWD5"/>
<organism evidence="1">
    <name type="scientific">marine sediment metagenome</name>
    <dbReference type="NCBI Taxonomy" id="412755"/>
    <lineage>
        <taxon>unclassified sequences</taxon>
        <taxon>metagenomes</taxon>
        <taxon>ecological metagenomes</taxon>
    </lineage>
</organism>
<sequence>IKISLRQWDQPATGTNGDDPYEGILMLSDFYNHANYLYSGH</sequence>
<gene>
    <name evidence="1" type="ORF">S12H4_46316</name>
</gene>
<evidence type="ECO:0000313" key="1">
    <source>
        <dbReference type="EMBL" id="GAJ15380.1"/>
    </source>
</evidence>
<reference evidence="1" key="1">
    <citation type="journal article" date="2014" name="Front. Microbiol.">
        <title>High frequency of phylogenetically diverse reductive dehalogenase-homologous genes in deep subseafloor sedimentary metagenomes.</title>
        <authorList>
            <person name="Kawai M."/>
            <person name="Futagami T."/>
            <person name="Toyoda A."/>
            <person name="Takaki Y."/>
            <person name="Nishi S."/>
            <person name="Hori S."/>
            <person name="Arai W."/>
            <person name="Tsubouchi T."/>
            <person name="Morono Y."/>
            <person name="Uchiyama I."/>
            <person name="Ito T."/>
            <person name="Fujiyama A."/>
            <person name="Inagaki F."/>
            <person name="Takami H."/>
        </authorList>
    </citation>
    <scope>NUCLEOTIDE SEQUENCE</scope>
    <source>
        <strain evidence="1">Expedition CK06-06</strain>
    </source>
</reference>
<comment type="caution">
    <text evidence="1">The sequence shown here is derived from an EMBL/GenBank/DDBJ whole genome shotgun (WGS) entry which is preliminary data.</text>
</comment>
<proteinExistence type="predicted"/>
<protein>
    <submittedName>
        <fullName evidence="1">Uncharacterized protein</fullName>
    </submittedName>
</protein>
<dbReference type="EMBL" id="BARW01028723">
    <property type="protein sequence ID" value="GAJ15380.1"/>
    <property type="molecule type" value="Genomic_DNA"/>
</dbReference>
<feature type="non-terminal residue" evidence="1">
    <location>
        <position position="1"/>
    </location>
</feature>
<accession>X1VWD5</accession>